<proteinExistence type="predicted"/>
<dbReference type="SUPFAM" id="SSF55486">
    <property type="entry name" value="Metalloproteases ('zincins'), catalytic domain"/>
    <property type="match status" value="1"/>
</dbReference>
<evidence type="ECO:0000313" key="1">
    <source>
        <dbReference type="EMBL" id="OGF63438.1"/>
    </source>
</evidence>
<dbReference type="Pfam" id="PF20773">
    <property type="entry name" value="InhA-like_MAM"/>
    <property type="match status" value="1"/>
</dbReference>
<dbReference type="EMBL" id="MFGW01000164">
    <property type="protein sequence ID" value="OGF63438.1"/>
    <property type="molecule type" value="Genomic_DNA"/>
</dbReference>
<sequence>MGNSIKGILLGFVLLTMVILMTVTTLAFDVRDNKNAIEALEFRVDELAISTSQVPLSEIINQLPNRYAWQSFSRAQKNAFIYIDPRSGRPVSLMYPLPIIPGTGEHNTVTLASLSASLGYKVNSVTKEVVQDIILQHLRQYSSLININMDEIGEIRINNISESVWHIHIKRQYQGIHVQDTNISFAINHGNLVLWGLEKWGDINLNTIPSIDKEYAIEIGFSHIGGRLPADSFTKRPHLEIIPVAPEWNGAVGKGYDYALAWIFNFHREGFSNNWEIVVDAHSGKLLSFLDKNMYAVKKIVGAIYPVSNDECCPDGCAMLQTPAPYINTGFAAPNNYTNFGGLYDYTSGTAVTTLDGRYVLMGSDSCGTISESSTTGDIDLGGVNGQHDCTVPTGHSAGDTFSSRSCAIEVTHMNRQVRSWLNLGWLDGSITCNVNITSTCNAYYSGSINFYRSGGGCRNTGEIAAVFDHEWGHAVDYADTAGGSSPNEAICDISAGVRLHTSCIGRGFLWTQNRNCGQWTSCPTNPGTSYGYNCNGNDSTLSECCTECTGVREIDYLKHADPDADTIINFVCGICSTTGSYFGPCGREAHCEGIPPAMVGWDLAARDFQAAPFNYDKQTAFTIADKIIWQGHDLVGNWYSCTCPSTVNACGASNAYPNWIAVDDDDGNVNNGTPHMTAIYAAHNRHGTACATPTPQNSGCSSGPSIAPTLTAAPSNNSVQLSWTAVTGAANYYIFRTEGVMGCDFGRVKIATVSTTSYNDTQALNGRTYYYNVLPVGSNTDCLGKLSNCISATPVPCTSCASYLGGSAIVQTITGGDADTYLDNCESAAIRVTIQNIGSGIAQNTVVNITAVSPFLTITTPMPINVGNIPIGGTVNTTFNVGIGTGAIKATCLQSGSYNITVQSTGQDPAAQDSFAFTHEIDILQGNVNWPFETGLDGWTVEGGTWALSTTRVNPGGSTQSLHSSQATNLNCDSMISPILEATSTTALHTPNWYDIEVFSTYWYDRANVWVVQSGTETVISPASGKLYATGTYYNWAGYCNQGSDKPGWSGTGTTWGDSLFNLGTYNGQQFQLRIKYMTDDLTAGEGVYLDDMYITNVKYQGCDAQSDTCGSVGLPGRVLNNLAVAKSGTNLNLSWTAVAGTCQLDGYELYRGTLPITAYNHDDLNCNITGTSTTTPQSTGSYFYLIVPKNSTNEGSYGFDSNGVQIPQAATTPCAPQNTTSCN</sequence>
<gene>
    <name evidence="1" type="ORF">A2Y62_07320</name>
</gene>
<name>A0A1F5VJN4_9BACT</name>
<dbReference type="InterPro" id="IPR036116">
    <property type="entry name" value="FN3_sf"/>
</dbReference>
<reference evidence="1 2" key="1">
    <citation type="journal article" date="2016" name="Nat. Commun.">
        <title>Thousands of microbial genomes shed light on interconnected biogeochemical processes in an aquifer system.</title>
        <authorList>
            <person name="Anantharaman K."/>
            <person name="Brown C.T."/>
            <person name="Hug L.A."/>
            <person name="Sharon I."/>
            <person name="Castelle C.J."/>
            <person name="Probst A.J."/>
            <person name="Thomas B.C."/>
            <person name="Singh A."/>
            <person name="Wilkins M.J."/>
            <person name="Karaoz U."/>
            <person name="Brodie E.L."/>
            <person name="Williams K.H."/>
            <person name="Hubbard S.S."/>
            <person name="Banfield J.F."/>
        </authorList>
    </citation>
    <scope>NUCLEOTIDE SEQUENCE [LARGE SCALE GENOMIC DNA]</scope>
</reference>
<dbReference type="SUPFAM" id="SSF49265">
    <property type="entry name" value="Fibronectin type III"/>
    <property type="match status" value="1"/>
</dbReference>
<evidence type="ECO:0000313" key="2">
    <source>
        <dbReference type="Proteomes" id="UP000178943"/>
    </source>
</evidence>
<protein>
    <submittedName>
        <fullName evidence="1">Uncharacterized protein</fullName>
    </submittedName>
</protein>
<accession>A0A1F5VJN4</accession>
<dbReference type="AlphaFoldDB" id="A0A1F5VJN4"/>
<organism evidence="1 2">
    <name type="scientific">Candidatus Fischerbacteria bacterium RBG_13_37_8</name>
    <dbReference type="NCBI Taxonomy" id="1817863"/>
    <lineage>
        <taxon>Bacteria</taxon>
        <taxon>Candidatus Fischeribacteriota</taxon>
    </lineage>
</organism>
<dbReference type="Proteomes" id="UP000178943">
    <property type="component" value="Unassembled WGS sequence"/>
</dbReference>
<comment type="caution">
    <text evidence="1">The sequence shown here is derived from an EMBL/GenBank/DDBJ whole genome shotgun (WGS) entry which is preliminary data.</text>
</comment>
<dbReference type="Gene3D" id="2.60.40.10">
    <property type="entry name" value="Immunoglobulins"/>
    <property type="match status" value="2"/>
</dbReference>
<dbReference type="STRING" id="1817863.A2Y62_07320"/>
<dbReference type="InterPro" id="IPR013783">
    <property type="entry name" value="Ig-like_fold"/>
</dbReference>